<keyword evidence="3 4" id="KW-0418">Kinase</keyword>
<dbReference type="GO" id="GO:0016773">
    <property type="term" value="F:phosphotransferase activity, alcohol group as acceptor"/>
    <property type="evidence" value="ECO:0007669"/>
    <property type="project" value="InterPro"/>
</dbReference>
<dbReference type="SUPFAM" id="SSF53067">
    <property type="entry name" value="Actin-like ATPase domain"/>
    <property type="match status" value="2"/>
</dbReference>
<dbReference type="Proteomes" id="UP000031672">
    <property type="component" value="Unassembled WGS sequence"/>
</dbReference>
<organism evidence="7 8">
    <name type="scientific">Vibrio renipiscarius</name>
    <dbReference type="NCBI Taxonomy" id="1461322"/>
    <lineage>
        <taxon>Bacteria</taxon>
        <taxon>Pseudomonadati</taxon>
        <taxon>Pseudomonadota</taxon>
        <taxon>Gammaproteobacteria</taxon>
        <taxon>Vibrionales</taxon>
        <taxon>Vibrionaceae</taxon>
        <taxon>Vibrio</taxon>
    </lineage>
</organism>
<evidence type="ECO:0000256" key="2">
    <source>
        <dbReference type="ARBA" id="ARBA00022679"/>
    </source>
</evidence>
<dbReference type="RefSeq" id="WP_040992414.1">
    <property type="nucleotide sequence ID" value="NZ_JTKH01000024.1"/>
</dbReference>
<proteinExistence type="inferred from homology"/>
<dbReference type="AlphaFoldDB" id="A0A0C2NJC7"/>
<gene>
    <name evidence="7" type="ORF">OJ16_16955</name>
</gene>
<dbReference type="PROSITE" id="PS00445">
    <property type="entry name" value="FGGY_KINASES_2"/>
    <property type="match status" value="1"/>
</dbReference>
<dbReference type="GO" id="GO:0016301">
    <property type="term" value="F:kinase activity"/>
    <property type="evidence" value="ECO:0007669"/>
    <property type="project" value="UniProtKB-KW"/>
</dbReference>
<sequence>MKDIILAIDVGTGSVRSALVDNTGNIIDIVQKEHDQITPHIGWSEQNPSSWWLGAKACTNELLSKHPEKLSRIASVASCGQMHGTVLIDSDGELAIDSAILWNDKRTESIVQEFKARTQAEELAKIVNNPPTSAWSGFKLMWVKENLPDVWQRIFKVVMPKDYINYKLSGSLTTDYSEASCFYLMDQSTRDYNDSVLELMGIPRSILPTVHLASDVIGYVNEQAALETMIPVGTPVVAGTSDFAATLLGSGVYRSGQASDSTGTSTLITIVTDTPSDNLLLNNLHLANPAWGTFSILDAGGDAMRWARLALQDNNISYSELVALAKQSPVGSNSLIFLPYLTGERNSNKTNSRAQYFGLSRKHRAKDLYRAVMEGVAFAAKRNIDLMGSNIDYFIASGGGAKDDFWLEIKASIYNKPIVKTKADENGVLGCAIIGGIGVGLFQSIEEAIKKTVQFEREILPNPEWTKFYAKEYELFNSLYEHSQHFYDALDNLDAFNNNDEIA</sequence>
<evidence type="ECO:0000259" key="6">
    <source>
        <dbReference type="Pfam" id="PF02782"/>
    </source>
</evidence>
<accession>A0A0C2K7J8</accession>
<protein>
    <submittedName>
        <fullName evidence="7">Pentose kinase</fullName>
    </submittedName>
</protein>
<dbReference type="PANTHER" id="PTHR43095:SF5">
    <property type="entry name" value="XYLULOSE KINASE"/>
    <property type="match status" value="1"/>
</dbReference>
<evidence type="ECO:0000256" key="1">
    <source>
        <dbReference type="ARBA" id="ARBA00009156"/>
    </source>
</evidence>
<dbReference type="InterPro" id="IPR000577">
    <property type="entry name" value="Carb_kinase_FGGY"/>
</dbReference>
<dbReference type="Gene3D" id="3.30.420.40">
    <property type="match status" value="2"/>
</dbReference>
<evidence type="ECO:0000313" key="8">
    <source>
        <dbReference type="Proteomes" id="UP000031672"/>
    </source>
</evidence>
<dbReference type="InterPro" id="IPR018484">
    <property type="entry name" value="FGGY_N"/>
</dbReference>
<evidence type="ECO:0000256" key="4">
    <source>
        <dbReference type="RuleBase" id="RU003733"/>
    </source>
</evidence>
<keyword evidence="8" id="KW-1185">Reference proteome</keyword>
<dbReference type="PIRSF" id="PIRSF000538">
    <property type="entry name" value="GlpK"/>
    <property type="match status" value="1"/>
</dbReference>
<feature type="domain" description="Carbohydrate kinase FGGY N-terminal" evidence="5">
    <location>
        <begin position="4"/>
        <end position="249"/>
    </location>
</feature>
<accession>A0A0C2NJC7</accession>
<name>A0A0C2NJC7_9VIBR</name>
<dbReference type="InterPro" id="IPR043129">
    <property type="entry name" value="ATPase_NBD"/>
</dbReference>
<dbReference type="InterPro" id="IPR018483">
    <property type="entry name" value="Carb_kinase_FGGY_CS"/>
</dbReference>
<dbReference type="Pfam" id="PF00370">
    <property type="entry name" value="FGGY_N"/>
    <property type="match status" value="1"/>
</dbReference>
<dbReference type="EMBL" id="JTKH01000024">
    <property type="protein sequence ID" value="KII76475.1"/>
    <property type="molecule type" value="Genomic_DNA"/>
</dbReference>
<dbReference type="OrthoDB" id="9805576at2"/>
<evidence type="ECO:0000256" key="3">
    <source>
        <dbReference type="ARBA" id="ARBA00022777"/>
    </source>
</evidence>
<feature type="domain" description="Carbohydrate kinase FGGY C-terminal" evidence="6">
    <location>
        <begin position="261"/>
        <end position="437"/>
    </location>
</feature>
<dbReference type="InterPro" id="IPR050406">
    <property type="entry name" value="FGGY_Carb_Kinase"/>
</dbReference>
<comment type="caution">
    <text evidence="7">The sequence shown here is derived from an EMBL/GenBank/DDBJ whole genome shotgun (WGS) entry which is preliminary data.</text>
</comment>
<dbReference type="Pfam" id="PF02782">
    <property type="entry name" value="FGGY_C"/>
    <property type="match status" value="1"/>
</dbReference>
<dbReference type="InterPro" id="IPR018485">
    <property type="entry name" value="FGGY_C"/>
</dbReference>
<dbReference type="STRING" id="1461322.OJ16_16955"/>
<dbReference type="GO" id="GO:0005975">
    <property type="term" value="P:carbohydrate metabolic process"/>
    <property type="evidence" value="ECO:0007669"/>
    <property type="project" value="InterPro"/>
</dbReference>
<evidence type="ECO:0000259" key="5">
    <source>
        <dbReference type="Pfam" id="PF00370"/>
    </source>
</evidence>
<keyword evidence="2 4" id="KW-0808">Transferase</keyword>
<reference evidence="7 8" key="1">
    <citation type="submission" date="2014-11" db="EMBL/GenBank/DDBJ databases">
        <title>Draft Genome Sequence of Vibrio piscirenalis strains CECT 8603T and CECT 8604, two marine Gammaproteobacterium isolated from cultured gilthead sea bream (Sparus aurata).</title>
        <authorList>
            <person name="Arahal D.R."/>
            <person name="Rodrigo-Torres L."/>
            <person name="Lucena T."/>
            <person name="Pujalte M.J."/>
        </authorList>
    </citation>
    <scope>NUCLEOTIDE SEQUENCE [LARGE SCALE GENOMIC DNA]</scope>
    <source>
        <strain evidence="7 8">DCR 1-4-2</strain>
    </source>
</reference>
<dbReference type="PANTHER" id="PTHR43095">
    <property type="entry name" value="SUGAR KINASE"/>
    <property type="match status" value="1"/>
</dbReference>
<comment type="similarity">
    <text evidence="1 4">Belongs to the FGGY kinase family.</text>
</comment>
<dbReference type="CDD" id="cd07808">
    <property type="entry name" value="ASKHA_NBD_FGGY_EcXK-like"/>
    <property type="match status" value="1"/>
</dbReference>
<evidence type="ECO:0000313" key="7">
    <source>
        <dbReference type="EMBL" id="KII76475.1"/>
    </source>
</evidence>